<dbReference type="OrthoDB" id="2560792at2759"/>
<proteinExistence type="predicted"/>
<dbReference type="Proteomes" id="UP000298030">
    <property type="component" value="Unassembled WGS sequence"/>
</dbReference>
<name>A0A4Y7TII8_COPMI</name>
<sequence>MAYYSDRKLGDRRFPGPDATNEAPEATPQNPGQFFPASDDSKSSSTQERSQGIQGPDHLIGNPYLMHKALNKLDHSLSEIIEIMENEGYQCPSESIGDAERIPKPKEGMELLGKFQAWRGEFLGIREGHNGVGAQQSLGVGVEESGRRPSSSGPLVSQEGPMFTD</sequence>
<feature type="region of interest" description="Disordered" evidence="1">
    <location>
        <begin position="1"/>
        <end position="60"/>
    </location>
</feature>
<gene>
    <name evidence="2" type="ORF">FA13DRAFT_1831192</name>
</gene>
<accession>A0A4Y7TII8</accession>
<organism evidence="2 3">
    <name type="scientific">Coprinellus micaceus</name>
    <name type="common">Glistening ink-cap mushroom</name>
    <name type="synonym">Coprinus micaceus</name>
    <dbReference type="NCBI Taxonomy" id="71717"/>
    <lineage>
        <taxon>Eukaryota</taxon>
        <taxon>Fungi</taxon>
        <taxon>Dikarya</taxon>
        <taxon>Basidiomycota</taxon>
        <taxon>Agaricomycotina</taxon>
        <taxon>Agaricomycetes</taxon>
        <taxon>Agaricomycetidae</taxon>
        <taxon>Agaricales</taxon>
        <taxon>Agaricineae</taxon>
        <taxon>Psathyrellaceae</taxon>
        <taxon>Coprinellus</taxon>
    </lineage>
</organism>
<dbReference type="EMBL" id="QPFP01000011">
    <property type="protein sequence ID" value="TEB33821.1"/>
    <property type="molecule type" value="Genomic_DNA"/>
</dbReference>
<evidence type="ECO:0000256" key="1">
    <source>
        <dbReference type="SAM" id="MobiDB-lite"/>
    </source>
</evidence>
<keyword evidence="3" id="KW-1185">Reference proteome</keyword>
<feature type="compositionally biased region" description="Basic and acidic residues" evidence="1">
    <location>
        <begin position="1"/>
        <end position="15"/>
    </location>
</feature>
<dbReference type="AlphaFoldDB" id="A0A4Y7TII8"/>
<evidence type="ECO:0000313" key="2">
    <source>
        <dbReference type="EMBL" id="TEB33821.1"/>
    </source>
</evidence>
<comment type="caution">
    <text evidence="2">The sequence shown here is derived from an EMBL/GenBank/DDBJ whole genome shotgun (WGS) entry which is preliminary data.</text>
</comment>
<protein>
    <submittedName>
        <fullName evidence="2">Uncharacterized protein</fullName>
    </submittedName>
</protein>
<reference evidence="2 3" key="1">
    <citation type="journal article" date="2019" name="Nat. Ecol. Evol.">
        <title>Megaphylogeny resolves global patterns of mushroom evolution.</title>
        <authorList>
            <person name="Varga T."/>
            <person name="Krizsan K."/>
            <person name="Foldi C."/>
            <person name="Dima B."/>
            <person name="Sanchez-Garcia M."/>
            <person name="Sanchez-Ramirez S."/>
            <person name="Szollosi G.J."/>
            <person name="Szarkandi J.G."/>
            <person name="Papp V."/>
            <person name="Albert L."/>
            <person name="Andreopoulos W."/>
            <person name="Angelini C."/>
            <person name="Antonin V."/>
            <person name="Barry K.W."/>
            <person name="Bougher N.L."/>
            <person name="Buchanan P."/>
            <person name="Buyck B."/>
            <person name="Bense V."/>
            <person name="Catcheside P."/>
            <person name="Chovatia M."/>
            <person name="Cooper J."/>
            <person name="Damon W."/>
            <person name="Desjardin D."/>
            <person name="Finy P."/>
            <person name="Geml J."/>
            <person name="Haridas S."/>
            <person name="Hughes K."/>
            <person name="Justo A."/>
            <person name="Karasinski D."/>
            <person name="Kautmanova I."/>
            <person name="Kiss B."/>
            <person name="Kocsube S."/>
            <person name="Kotiranta H."/>
            <person name="LaButti K.M."/>
            <person name="Lechner B.E."/>
            <person name="Liimatainen K."/>
            <person name="Lipzen A."/>
            <person name="Lukacs Z."/>
            <person name="Mihaltcheva S."/>
            <person name="Morgado L.N."/>
            <person name="Niskanen T."/>
            <person name="Noordeloos M.E."/>
            <person name="Ohm R.A."/>
            <person name="Ortiz-Santana B."/>
            <person name="Ovrebo C."/>
            <person name="Racz N."/>
            <person name="Riley R."/>
            <person name="Savchenko A."/>
            <person name="Shiryaev A."/>
            <person name="Soop K."/>
            <person name="Spirin V."/>
            <person name="Szebenyi C."/>
            <person name="Tomsovsky M."/>
            <person name="Tulloss R.E."/>
            <person name="Uehling J."/>
            <person name="Grigoriev I.V."/>
            <person name="Vagvolgyi C."/>
            <person name="Papp T."/>
            <person name="Martin F.M."/>
            <person name="Miettinen O."/>
            <person name="Hibbett D.S."/>
            <person name="Nagy L.G."/>
        </authorList>
    </citation>
    <scope>NUCLEOTIDE SEQUENCE [LARGE SCALE GENOMIC DNA]</scope>
    <source>
        <strain evidence="2 3">FP101781</strain>
    </source>
</reference>
<evidence type="ECO:0000313" key="3">
    <source>
        <dbReference type="Proteomes" id="UP000298030"/>
    </source>
</evidence>
<feature type="compositionally biased region" description="Polar residues" evidence="1">
    <location>
        <begin position="43"/>
        <end position="53"/>
    </location>
</feature>
<feature type="region of interest" description="Disordered" evidence="1">
    <location>
        <begin position="136"/>
        <end position="165"/>
    </location>
</feature>